<sequence length="94" mass="10920">MYPSVKEVHPIENYILWIVFENGEKGFLDMKPYMNAGIFRKLQNNDIFNQVRVSFDTVEWECGVDLDPEFIYEKCVFLGSPCENLCTCSEHASS</sequence>
<dbReference type="InterPro" id="IPR018841">
    <property type="entry name" value="DUF2442"/>
</dbReference>
<protein>
    <submittedName>
        <fullName evidence="1">DUF2442 domain-containing protein</fullName>
    </submittedName>
</protein>
<organism evidence="1">
    <name type="scientific">Desulfatirhabdium butyrativorans</name>
    <dbReference type="NCBI Taxonomy" id="340467"/>
    <lineage>
        <taxon>Bacteria</taxon>
        <taxon>Pseudomonadati</taxon>
        <taxon>Thermodesulfobacteriota</taxon>
        <taxon>Desulfobacteria</taxon>
        <taxon>Desulfobacterales</taxon>
        <taxon>Desulfatirhabdiaceae</taxon>
        <taxon>Desulfatirhabdium</taxon>
    </lineage>
</organism>
<dbReference type="Gene3D" id="3.30.2020.10">
    <property type="entry name" value="NE0471-like N-terminal domain"/>
    <property type="match status" value="1"/>
</dbReference>
<evidence type="ECO:0000313" key="1">
    <source>
        <dbReference type="EMBL" id="HGU32111.1"/>
    </source>
</evidence>
<name>A0A7C4RQC2_9BACT</name>
<dbReference type="AlphaFoldDB" id="A0A7C4RQC2"/>
<gene>
    <name evidence="1" type="ORF">ENS29_04560</name>
</gene>
<dbReference type="Pfam" id="PF10387">
    <property type="entry name" value="DUF2442"/>
    <property type="match status" value="1"/>
</dbReference>
<accession>A0A7C4RQC2</accession>
<dbReference type="InterPro" id="IPR036782">
    <property type="entry name" value="NE0471-like_N"/>
</dbReference>
<dbReference type="SUPFAM" id="SSF143880">
    <property type="entry name" value="NE0471 N-terminal domain-like"/>
    <property type="match status" value="1"/>
</dbReference>
<proteinExistence type="predicted"/>
<comment type="caution">
    <text evidence="1">The sequence shown here is derived from an EMBL/GenBank/DDBJ whole genome shotgun (WGS) entry which is preliminary data.</text>
</comment>
<dbReference type="EMBL" id="DSUH01000102">
    <property type="protein sequence ID" value="HGU32111.1"/>
    <property type="molecule type" value="Genomic_DNA"/>
</dbReference>
<reference evidence="1" key="1">
    <citation type="journal article" date="2020" name="mSystems">
        <title>Genome- and Community-Level Interaction Insights into Carbon Utilization and Element Cycling Functions of Hydrothermarchaeota in Hydrothermal Sediment.</title>
        <authorList>
            <person name="Zhou Z."/>
            <person name="Liu Y."/>
            <person name="Xu W."/>
            <person name="Pan J."/>
            <person name="Luo Z.H."/>
            <person name="Li M."/>
        </authorList>
    </citation>
    <scope>NUCLEOTIDE SEQUENCE [LARGE SCALE GENOMIC DNA]</scope>
    <source>
        <strain evidence="1">SpSt-477</strain>
    </source>
</reference>